<feature type="region of interest" description="Disordered" evidence="2">
    <location>
        <begin position="68"/>
        <end position="95"/>
    </location>
</feature>
<dbReference type="Pfam" id="PF13472">
    <property type="entry name" value="Lipase_GDSL_2"/>
    <property type="match status" value="1"/>
</dbReference>
<gene>
    <name evidence="6" type="ORF">N4261_12885</name>
</gene>
<keyword evidence="7" id="KW-1185">Reference proteome</keyword>
<dbReference type="PANTHER" id="PTHR11852">
    <property type="entry name" value="PLATELET-ACTIVATING FACTOR ACETYLHYDROLASE"/>
    <property type="match status" value="1"/>
</dbReference>
<dbReference type="SUPFAM" id="SSF52266">
    <property type="entry name" value="SGNH hydrolase"/>
    <property type="match status" value="1"/>
</dbReference>
<dbReference type="Pfam" id="PF18559">
    <property type="entry name" value="Exop_C"/>
    <property type="match status" value="1"/>
</dbReference>
<dbReference type="Proteomes" id="UP001064933">
    <property type="component" value="Chromosome"/>
</dbReference>
<name>A0ABY6B5R2_9BURK</name>
<protein>
    <submittedName>
        <fullName evidence="6">Glycoside hydrolase</fullName>
    </submittedName>
</protein>
<accession>A0ABY6B5R2</accession>
<evidence type="ECO:0000313" key="7">
    <source>
        <dbReference type="Proteomes" id="UP001064933"/>
    </source>
</evidence>
<evidence type="ECO:0000259" key="4">
    <source>
        <dbReference type="Pfam" id="PF13472"/>
    </source>
</evidence>
<dbReference type="CDD" id="cd01820">
    <property type="entry name" value="PAF_acetylesterase_like"/>
    <property type="match status" value="1"/>
</dbReference>
<proteinExistence type="inferred from homology"/>
<evidence type="ECO:0000256" key="2">
    <source>
        <dbReference type="SAM" id="MobiDB-lite"/>
    </source>
</evidence>
<dbReference type="RefSeq" id="WP_261760530.1">
    <property type="nucleotide sequence ID" value="NZ_CP104562.2"/>
</dbReference>
<keyword evidence="6" id="KW-0378">Hydrolase</keyword>
<dbReference type="InterPro" id="IPR013830">
    <property type="entry name" value="SGNH_hydro"/>
</dbReference>
<evidence type="ECO:0000256" key="1">
    <source>
        <dbReference type="ARBA" id="ARBA00038184"/>
    </source>
</evidence>
<feature type="domain" description="ExoP galactose-binding-like" evidence="5">
    <location>
        <begin position="84"/>
        <end position="216"/>
    </location>
</feature>
<evidence type="ECO:0000313" key="6">
    <source>
        <dbReference type="EMBL" id="UXH80713.1"/>
    </source>
</evidence>
<dbReference type="Gene3D" id="3.40.50.1110">
    <property type="entry name" value="SGNH hydrolase"/>
    <property type="match status" value="1"/>
</dbReference>
<evidence type="ECO:0000259" key="5">
    <source>
        <dbReference type="Pfam" id="PF18559"/>
    </source>
</evidence>
<dbReference type="SUPFAM" id="SSF49785">
    <property type="entry name" value="Galactose-binding domain-like"/>
    <property type="match status" value="1"/>
</dbReference>
<organism evidence="6 7">
    <name type="scientific">Roseateles amylovorans</name>
    <dbReference type="NCBI Taxonomy" id="2978473"/>
    <lineage>
        <taxon>Bacteria</taxon>
        <taxon>Pseudomonadati</taxon>
        <taxon>Pseudomonadota</taxon>
        <taxon>Betaproteobacteria</taxon>
        <taxon>Burkholderiales</taxon>
        <taxon>Sphaerotilaceae</taxon>
        <taxon>Roseateles</taxon>
    </lineage>
</organism>
<evidence type="ECO:0000256" key="3">
    <source>
        <dbReference type="SAM" id="SignalP"/>
    </source>
</evidence>
<keyword evidence="3" id="KW-0732">Signal</keyword>
<dbReference type="Gene3D" id="2.60.120.430">
    <property type="entry name" value="Galactose-binding lectin"/>
    <property type="match status" value="1"/>
</dbReference>
<dbReference type="PANTHER" id="PTHR11852:SF0">
    <property type="entry name" value="PLATELET-ACTIVATING FACTOR ACETYLHYDROLASE IB SUBUNIT BETA HOMOLOG"/>
    <property type="match status" value="1"/>
</dbReference>
<dbReference type="InterPro" id="IPR041443">
    <property type="entry name" value="Exop_C"/>
</dbReference>
<feature type="domain" description="SGNH hydrolase-type esterase" evidence="4">
    <location>
        <begin position="274"/>
        <end position="438"/>
    </location>
</feature>
<dbReference type="InterPro" id="IPR008979">
    <property type="entry name" value="Galactose-bd-like_sf"/>
</dbReference>
<feature type="chain" id="PRO_5046682926" evidence="3">
    <location>
        <begin position="18"/>
        <end position="456"/>
    </location>
</feature>
<dbReference type="EMBL" id="CP104562">
    <property type="protein sequence ID" value="UXH80713.1"/>
    <property type="molecule type" value="Genomic_DNA"/>
</dbReference>
<comment type="similarity">
    <text evidence="1">Belongs to the 'GDSL' lipolytic enzyme family. Platelet-activating factor acetylhydrolase IB beta/gamma subunits subfamily.</text>
</comment>
<sequence length="456" mass="49731">MTVTTAALLSAGASALAADGTSVAAAAAAAAATAVSPSTAAADELRLFVGQPLPGYRVTVGDFEQSQTLSGDTAEVPKPAQPKVEASQVGARRSAKDSARDALTLQWKDAWSANLRLEGGPPVDLRPYLAHGTIEFDIQVKDLSQAGLVFKLACGDGCERKVNYLIPGRALEGKGWQRLSFALSCFHREGDDFSRVTQPFAVDTSGRGELSIANVRVLRRGQANAVCADYRTESVTPSPLLQAWALEWWMPRHEQKLAEIRALREAGKNPEVVFIGDSITHGWEDAGKAVWAEHFAKYQALDLGFGGDHTENVLWRLQHGEIDGIAPKVAVMMIGTNNTGDRQEDPRTTAAGIRRLIDEIRMRQPATKILLLAIFPRDPKPDSRLRAINHQINQLIRGFADQQVVHFLDINAALMNADGTLSADVMPDWLHLSERGYRQWAEALHPTLTRLLAESR</sequence>
<reference evidence="6" key="1">
    <citation type="submission" date="2022-10" db="EMBL/GenBank/DDBJ databases">
        <title>Characterization and whole genome sequencing of a new Roseateles species, isolated from fresh water.</title>
        <authorList>
            <person name="Guliayeva D.Y."/>
            <person name="Akhremchuk A.E."/>
            <person name="Sikolenko M.A."/>
            <person name="Valentovich L.N."/>
            <person name="Sidarenka A.V."/>
        </authorList>
    </citation>
    <scope>NUCLEOTIDE SEQUENCE</scope>
    <source>
        <strain evidence="6">BIM B-1768</strain>
    </source>
</reference>
<dbReference type="GO" id="GO:0016787">
    <property type="term" value="F:hydrolase activity"/>
    <property type="evidence" value="ECO:0007669"/>
    <property type="project" value="UniProtKB-KW"/>
</dbReference>
<dbReference type="InterPro" id="IPR036514">
    <property type="entry name" value="SGNH_hydro_sf"/>
</dbReference>
<feature type="signal peptide" evidence="3">
    <location>
        <begin position="1"/>
        <end position="17"/>
    </location>
</feature>